<evidence type="ECO:0000256" key="4">
    <source>
        <dbReference type="ARBA" id="ARBA00022989"/>
    </source>
</evidence>
<evidence type="ECO:0000259" key="7">
    <source>
        <dbReference type="PROSITE" id="PS50850"/>
    </source>
</evidence>
<feature type="transmembrane region" description="Helical" evidence="6">
    <location>
        <begin position="56"/>
        <end position="75"/>
    </location>
</feature>
<feature type="transmembrane region" description="Helical" evidence="6">
    <location>
        <begin position="345"/>
        <end position="365"/>
    </location>
</feature>
<gene>
    <name evidence="8" type="ORF">CAFE_29020</name>
</gene>
<keyword evidence="3 6" id="KW-0812">Transmembrane</keyword>
<dbReference type="InterPro" id="IPR020846">
    <property type="entry name" value="MFS_dom"/>
</dbReference>
<dbReference type="GO" id="GO:0005886">
    <property type="term" value="C:plasma membrane"/>
    <property type="evidence" value="ECO:0007669"/>
    <property type="project" value="UniProtKB-SubCell"/>
</dbReference>
<dbReference type="AlphaFoldDB" id="A0A6N8I3I7"/>
<feature type="transmembrane region" description="Helical" evidence="6">
    <location>
        <begin position="256"/>
        <end position="274"/>
    </location>
</feature>
<dbReference type="PANTHER" id="PTHR42910">
    <property type="entry name" value="TRANSPORTER SCO4007-RELATED"/>
    <property type="match status" value="1"/>
</dbReference>
<feature type="transmembrane region" description="Helical" evidence="6">
    <location>
        <begin position="18"/>
        <end position="36"/>
    </location>
</feature>
<evidence type="ECO:0000256" key="3">
    <source>
        <dbReference type="ARBA" id="ARBA00022692"/>
    </source>
</evidence>
<organism evidence="8 9">
    <name type="scientific">Caproicibacter fermentans</name>
    <dbReference type="NCBI Taxonomy" id="2576756"/>
    <lineage>
        <taxon>Bacteria</taxon>
        <taxon>Bacillati</taxon>
        <taxon>Bacillota</taxon>
        <taxon>Clostridia</taxon>
        <taxon>Eubacteriales</taxon>
        <taxon>Acutalibacteraceae</taxon>
        <taxon>Caproicibacter</taxon>
    </lineage>
</organism>
<dbReference type="GO" id="GO:0022857">
    <property type="term" value="F:transmembrane transporter activity"/>
    <property type="evidence" value="ECO:0007669"/>
    <property type="project" value="InterPro"/>
</dbReference>
<sequence length="406" mass="42890">MENQPGADEKELKATRPLLFLLAAACAATVANLYYIQPLLSQVAADFGIPDAKAGIAATATQLGYALGLFFFVPLGDRTEQRGLIVKMTVLSGLFLLAVGFSPNLPVLLVVCCALGAATVVPQLIVPLTAHISAPQDRGGNIGTVMSGLLIGILLSRTLSGFLGEAFGWRFVFRLTAALMLGLAILLRALLPVSPARTREPYRKLLASLWPLFKTQPVLREAAVNGFLMFGAFSAFWTSLVFLLSTPVFGMGSREAGLFGLAGAGGALIAPAVGRLADRKGARFSVGIGVLLSFSSYLIFLLAGKTLAGLIAGVILLDLGNQSGQVSNQARIQALSDEMRSRINTVFMVSFFLGGAAGSSLSSLFWGWMGWNGVCLVGGGMMTLALIFHFVIYRVKSSPRAPEKQA</sequence>
<dbReference type="Gene3D" id="1.20.1250.20">
    <property type="entry name" value="MFS general substrate transporter like domains"/>
    <property type="match status" value="1"/>
</dbReference>
<dbReference type="SUPFAM" id="SSF103473">
    <property type="entry name" value="MFS general substrate transporter"/>
    <property type="match status" value="1"/>
</dbReference>
<dbReference type="PROSITE" id="PS50850">
    <property type="entry name" value="MFS"/>
    <property type="match status" value="1"/>
</dbReference>
<feature type="transmembrane region" description="Helical" evidence="6">
    <location>
        <begin position="171"/>
        <end position="191"/>
    </location>
</feature>
<evidence type="ECO:0000256" key="2">
    <source>
        <dbReference type="ARBA" id="ARBA00022448"/>
    </source>
</evidence>
<feature type="domain" description="Major facilitator superfamily (MFS) profile" evidence="7">
    <location>
        <begin position="18"/>
        <end position="397"/>
    </location>
</feature>
<evidence type="ECO:0000256" key="6">
    <source>
        <dbReference type="SAM" id="Phobius"/>
    </source>
</evidence>
<keyword evidence="5 6" id="KW-0472">Membrane</keyword>
<comment type="subcellular location">
    <subcellularLocation>
        <location evidence="1">Cell membrane</location>
        <topology evidence="1">Multi-pass membrane protein</topology>
    </subcellularLocation>
</comment>
<keyword evidence="2" id="KW-0813">Transport</keyword>
<dbReference type="OrthoDB" id="9815356at2"/>
<dbReference type="RefSeq" id="WP_156991029.1">
    <property type="nucleotide sequence ID" value="NZ_VWXL01000084.1"/>
</dbReference>
<name>A0A6N8I3I7_9FIRM</name>
<dbReference type="EMBL" id="VWXL01000084">
    <property type="protein sequence ID" value="MVB12170.1"/>
    <property type="molecule type" value="Genomic_DNA"/>
</dbReference>
<dbReference type="InterPro" id="IPR011701">
    <property type="entry name" value="MFS"/>
</dbReference>
<feature type="transmembrane region" description="Helical" evidence="6">
    <location>
        <begin position="142"/>
        <end position="159"/>
    </location>
</feature>
<evidence type="ECO:0000256" key="5">
    <source>
        <dbReference type="ARBA" id="ARBA00023136"/>
    </source>
</evidence>
<feature type="transmembrane region" description="Helical" evidence="6">
    <location>
        <begin position="281"/>
        <end position="300"/>
    </location>
</feature>
<comment type="caution">
    <text evidence="8">The sequence shown here is derived from an EMBL/GenBank/DDBJ whole genome shotgun (WGS) entry which is preliminary data.</text>
</comment>
<keyword evidence="9" id="KW-1185">Reference proteome</keyword>
<feature type="transmembrane region" description="Helical" evidence="6">
    <location>
        <begin position="222"/>
        <end position="244"/>
    </location>
</feature>
<evidence type="ECO:0000256" key="1">
    <source>
        <dbReference type="ARBA" id="ARBA00004651"/>
    </source>
</evidence>
<protein>
    <submittedName>
        <fullName evidence="8">Putative transporter</fullName>
    </submittedName>
</protein>
<dbReference type="Proteomes" id="UP000469440">
    <property type="component" value="Unassembled WGS sequence"/>
</dbReference>
<feature type="transmembrane region" description="Helical" evidence="6">
    <location>
        <begin position="84"/>
        <end position="101"/>
    </location>
</feature>
<accession>A0A6N8I3I7</accession>
<dbReference type="Pfam" id="PF07690">
    <property type="entry name" value="MFS_1"/>
    <property type="match status" value="1"/>
</dbReference>
<dbReference type="CDD" id="cd17324">
    <property type="entry name" value="MFS_NepI_like"/>
    <property type="match status" value="1"/>
</dbReference>
<dbReference type="InterPro" id="IPR036259">
    <property type="entry name" value="MFS_trans_sf"/>
</dbReference>
<evidence type="ECO:0000313" key="9">
    <source>
        <dbReference type="Proteomes" id="UP000469440"/>
    </source>
</evidence>
<keyword evidence="4 6" id="KW-1133">Transmembrane helix</keyword>
<feature type="transmembrane region" description="Helical" evidence="6">
    <location>
        <begin position="371"/>
        <end position="393"/>
    </location>
</feature>
<feature type="transmembrane region" description="Helical" evidence="6">
    <location>
        <begin position="107"/>
        <end position="130"/>
    </location>
</feature>
<dbReference type="PANTHER" id="PTHR42910:SF1">
    <property type="entry name" value="MAJOR FACILITATOR SUPERFAMILY (MFS) PROFILE DOMAIN-CONTAINING PROTEIN"/>
    <property type="match status" value="1"/>
</dbReference>
<reference evidence="8 9" key="1">
    <citation type="submission" date="2019-09" db="EMBL/GenBank/DDBJ databases">
        <title>Genome sequence of Clostridium sp. EA1.</title>
        <authorList>
            <person name="Poehlein A."/>
            <person name="Bengelsdorf F.R."/>
            <person name="Daniel R."/>
        </authorList>
    </citation>
    <scope>NUCLEOTIDE SEQUENCE [LARGE SCALE GENOMIC DNA]</scope>
    <source>
        <strain evidence="8 9">EA1</strain>
    </source>
</reference>
<proteinExistence type="predicted"/>
<evidence type="ECO:0000313" key="8">
    <source>
        <dbReference type="EMBL" id="MVB12170.1"/>
    </source>
</evidence>